<feature type="region of interest" description="Disordered" evidence="1">
    <location>
        <begin position="207"/>
        <end position="233"/>
    </location>
</feature>
<feature type="compositionally biased region" description="Polar residues" evidence="1">
    <location>
        <begin position="602"/>
        <end position="618"/>
    </location>
</feature>
<proteinExistence type="predicted"/>
<gene>
    <name evidence="2" type="ORF">EAH_00009440</name>
</gene>
<feature type="compositionally biased region" description="Polar residues" evidence="1">
    <location>
        <begin position="216"/>
        <end position="233"/>
    </location>
</feature>
<keyword evidence="3" id="KW-1185">Reference proteome</keyword>
<name>U6GVC6_EIMAC</name>
<dbReference type="AlphaFoldDB" id="U6GVC6"/>
<dbReference type="Proteomes" id="UP000018050">
    <property type="component" value="Unassembled WGS sequence"/>
</dbReference>
<dbReference type="GeneID" id="25269014"/>
<reference evidence="2" key="1">
    <citation type="submission" date="2013-10" db="EMBL/GenBank/DDBJ databases">
        <title>Genomic analysis of the causative agents of coccidiosis in chickens.</title>
        <authorList>
            <person name="Reid A.J."/>
            <person name="Blake D."/>
            <person name="Billington K."/>
            <person name="Browne H."/>
            <person name="Dunn M."/>
            <person name="Hung S."/>
            <person name="Kawahara F."/>
            <person name="Miranda-Saavedra D."/>
            <person name="Mourier T."/>
            <person name="Nagra H."/>
            <person name="Otto T.D."/>
            <person name="Rawlings N."/>
            <person name="Sanchez A."/>
            <person name="Sanders M."/>
            <person name="Subramaniam C."/>
            <person name="Tay Y."/>
            <person name="Dear P."/>
            <person name="Doerig C."/>
            <person name="Gruber A."/>
            <person name="Parkinson J."/>
            <person name="Shirley M."/>
            <person name="Wan K.L."/>
            <person name="Berriman M."/>
            <person name="Tomley F."/>
            <person name="Pain A."/>
        </authorList>
    </citation>
    <scope>NUCLEOTIDE SEQUENCE [LARGE SCALE GENOMIC DNA]</scope>
    <source>
        <strain evidence="2">Houghton</strain>
    </source>
</reference>
<reference evidence="2" key="2">
    <citation type="submission" date="2013-10" db="EMBL/GenBank/DDBJ databases">
        <authorList>
            <person name="Aslett M."/>
        </authorList>
    </citation>
    <scope>NUCLEOTIDE SEQUENCE [LARGE SCALE GENOMIC DNA]</scope>
    <source>
        <strain evidence="2">Houghton</strain>
    </source>
</reference>
<organism evidence="2 3">
    <name type="scientific">Eimeria acervulina</name>
    <name type="common">Coccidian parasite</name>
    <dbReference type="NCBI Taxonomy" id="5801"/>
    <lineage>
        <taxon>Eukaryota</taxon>
        <taxon>Sar</taxon>
        <taxon>Alveolata</taxon>
        <taxon>Apicomplexa</taxon>
        <taxon>Conoidasida</taxon>
        <taxon>Coccidia</taxon>
        <taxon>Eucoccidiorida</taxon>
        <taxon>Eimeriorina</taxon>
        <taxon>Eimeriidae</taxon>
        <taxon>Eimeria</taxon>
    </lineage>
</organism>
<dbReference type="EMBL" id="HG673428">
    <property type="protein sequence ID" value="CDI83512.1"/>
    <property type="molecule type" value="Genomic_DNA"/>
</dbReference>
<dbReference type="OrthoDB" id="347717at2759"/>
<evidence type="ECO:0000313" key="2">
    <source>
        <dbReference type="EMBL" id="CDI83512.1"/>
    </source>
</evidence>
<sequence length="618" mass="66831">MGTTHSHETATAVLGHNQTAHKSYKSAAIPPLQGPKESDEAPCPLPTVCPGKIKLNGLAAGDVTTCCTTTCNSSLSGVSASPETCSTGFGVSANAVTITLSSGSPLQRSDSALAVSSIADQSPRAFSAVPELDDVEANATRAATRNNRWSYRNPRVQGFLKTLRRGAIRSSSQPPPGSRSHAHPDVLAAANERASFAAALHAHILREEEEHRRRQNNSNLPKSNSEISTPQTQLRCLSPPELFEDNHSYVPPSGYRAKIATSWRSSLEDNEATFSLEGAETQEIKRSGQGVVRTVGGRRALEPSYRGGVTASRWIADVPTNGRWEMERGEWNRQGVHLNHLGVVDERFKALAATRRLSPRHHATQPQGWCGAMGQDPEAPLPQPRRVPIAPLAGRLQENQQRLLQWGHQVVPVTHRGVAAATTIELARIRHANEEKRRQQHSLIASPEPEQGMPAATGIHRKQLGVTCSAHPFSTGKDLLCLCSVQETTQAVESHAMLVVEMKPFCFGELVYVTGREEGKHDCAMGSGPTSTRNLALHGRGPTETSVPAHCFCQAFTPRERYSGRCLPSTRETPTLLEAGGCREARKSSCSDSAPELPVSGCEQQRQQVRSIPATNVS</sequence>
<dbReference type="VEuPathDB" id="ToxoDB:EAH_00009440"/>
<feature type="region of interest" description="Disordered" evidence="1">
    <location>
        <begin position="586"/>
        <end position="618"/>
    </location>
</feature>
<dbReference type="OMA" id="WNRQGVH"/>
<accession>U6GVC6</accession>
<evidence type="ECO:0000256" key="1">
    <source>
        <dbReference type="SAM" id="MobiDB-lite"/>
    </source>
</evidence>
<dbReference type="RefSeq" id="XP_013247372.1">
    <property type="nucleotide sequence ID" value="XM_013391918.1"/>
</dbReference>
<protein>
    <submittedName>
        <fullName evidence="2">Uncharacterized protein</fullName>
    </submittedName>
</protein>
<evidence type="ECO:0000313" key="3">
    <source>
        <dbReference type="Proteomes" id="UP000018050"/>
    </source>
</evidence>